<dbReference type="Proteomes" id="UP001597512">
    <property type="component" value="Unassembled WGS sequence"/>
</dbReference>
<reference evidence="11" key="1">
    <citation type="journal article" date="2019" name="Int. J. Syst. Evol. Microbiol.">
        <title>The Global Catalogue of Microorganisms (GCM) 10K type strain sequencing project: providing services to taxonomists for standard genome sequencing and annotation.</title>
        <authorList>
            <consortium name="The Broad Institute Genomics Platform"/>
            <consortium name="The Broad Institute Genome Sequencing Center for Infectious Disease"/>
            <person name="Wu L."/>
            <person name="Ma J."/>
        </authorList>
    </citation>
    <scope>NUCLEOTIDE SEQUENCE [LARGE SCALE GENOMIC DNA]</scope>
    <source>
        <strain evidence="11">KCTC 52490</strain>
    </source>
</reference>
<dbReference type="SUPFAM" id="SSF56954">
    <property type="entry name" value="Outer membrane efflux proteins (OEP)"/>
    <property type="match status" value="1"/>
</dbReference>
<comment type="caution">
    <text evidence="10">The sequence shown here is derived from an EMBL/GenBank/DDBJ whole genome shotgun (WGS) entry which is preliminary data.</text>
</comment>
<comment type="subcellular location">
    <subcellularLocation>
        <location evidence="1">Cell outer membrane</location>
    </subcellularLocation>
</comment>
<accession>A0ABW6AM07</accession>
<dbReference type="Gene3D" id="1.20.1600.10">
    <property type="entry name" value="Outer membrane efflux proteins (OEP)"/>
    <property type="match status" value="1"/>
</dbReference>
<evidence type="ECO:0000256" key="2">
    <source>
        <dbReference type="ARBA" id="ARBA00007613"/>
    </source>
</evidence>
<proteinExistence type="inferred from homology"/>
<dbReference type="RefSeq" id="WP_381501606.1">
    <property type="nucleotide sequence ID" value="NZ_JBHUOM010000007.1"/>
</dbReference>
<evidence type="ECO:0000313" key="10">
    <source>
        <dbReference type="EMBL" id="MFD2934840.1"/>
    </source>
</evidence>
<dbReference type="PANTHER" id="PTHR30026:SF20">
    <property type="entry name" value="OUTER MEMBRANE PROTEIN TOLC"/>
    <property type="match status" value="1"/>
</dbReference>
<dbReference type="InterPro" id="IPR051906">
    <property type="entry name" value="TolC-like"/>
</dbReference>
<evidence type="ECO:0000256" key="9">
    <source>
        <dbReference type="SAM" id="SignalP"/>
    </source>
</evidence>
<feature type="chain" id="PRO_5045498368" evidence="9">
    <location>
        <begin position="20"/>
        <end position="485"/>
    </location>
</feature>
<dbReference type="InterPro" id="IPR003423">
    <property type="entry name" value="OMP_efflux"/>
</dbReference>
<comment type="similarity">
    <text evidence="2">Belongs to the outer membrane factor (OMF) (TC 1.B.17) family.</text>
</comment>
<feature type="coiled-coil region" evidence="8">
    <location>
        <begin position="374"/>
        <end position="424"/>
    </location>
</feature>
<keyword evidence="9" id="KW-0732">Signal</keyword>
<dbReference type="Pfam" id="PF02321">
    <property type="entry name" value="OEP"/>
    <property type="match status" value="2"/>
</dbReference>
<gene>
    <name evidence="10" type="ORF">ACFS25_13680</name>
</gene>
<dbReference type="EMBL" id="JBHUOM010000007">
    <property type="protein sequence ID" value="MFD2934840.1"/>
    <property type="molecule type" value="Genomic_DNA"/>
</dbReference>
<evidence type="ECO:0000256" key="6">
    <source>
        <dbReference type="ARBA" id="ARBA00023136"/>
    </source>
</evidence>
<keyword evidence="11" id="KW-1185">Reference proteome</keyword>
<organism evidence="10 11">
    <name type="scientific">Spirosoma flavum</name>
    <dbReference type="NCBI Taxonomy" id="2048557"/>
    <lineage>
        <taxon>Bacteria</taxon>
        <taxon>Pseudomonadati</taxon>
        <taxon>Bacteroidota</taxon>
        <taxon>Cytophagia</taxon>
        <taxon>Cytophagales</taxon>
        <taxon>Cytophagaceae</taxon>
        <taxon>Spirosoma</taxon>
    </lineage>
</organism>
<evidence type="ECO:0000313" key="11">
    <source>
        <dbReference type="Proteomes" id="UP001597512"/>
    </source>
</evidence>
<keyword evidence="8" id="KW-0175">Coiled coil</keyword>
<protein>
    <submittedName>
        <fullName evidence="10">TolC family protein</fullName>
    </submittedName>
</protein>
<evidence type="ECO:0000256" key="5">
    <source>
        <dbReference type="ARBA" id="ARBA00022692"/>
    </source>
</evidence>
<keyword evidence="3" id="KW-0813">Transport</keyword>
<keyword evidence="7" id="KW-0998">Cell outer membrane</keyword>
<evidence type="ECO:0000256" key="4">
    <source>
        <dbReference type="ARBA" id="ARBA00022452"/>
    </source>
</evidence>
<evidence type="ECO:0000256" key="1">
    <source>
        <dbReference type="ARBA" id="ARBA00004442"/>
    </source>
</evidence>
<keyword evidence="4" id="KW-1134">Transmembrane beta strand</keyword>
<evidence type="ECO:0000256" key="3">
    <source>
        <dbReference type="ARBA" id="ARBA00022448"/>
    </source>
</evidence>
<keyword evidence="6" id="KW-0472">Membrane</keyword>
<dbReference type="PANTHER" id="PTHR30026">
    <property type="entry name" value="OUTER MEMBRANE PROTEIN TOLC"/>
    <property type="match status" value="1"/>
</dbReference>
<evidence type="ECO:0000256" key="8">
    <source>
        <dbReference type="SAM" id="Coils"/>
    </source>
</evidence>
<name>A0ABW6AM07_9BACT</name>
<sequence length="485" mass="53497">MKKICLLLLALSLFNQTRAQGPVSPLITLAEPRSTTLTLEQCITLALENQPVLRQSVLQKQVADNTVEQTRKSQLPVVSGLTSQGINFGRNVDPYTNGITNAQIATSNAGLGLNWTIFNGFQLKNTLLQQGLIAQASQFDVAAIKNSLTLNTLLAYLQVLSAQDLLTASAVQVAVSQAQVERTEKLMKMGTVAPFNLYDAKSQLAIDDMQRVQAKTNLNAALLTLLQVLNLPATTQLELVRLPDTMSMQTSLMDAHQLYSQARTFMPEVLAADLRTKAAQKGIDLAKGIAYPIITLTANWGTSFSSAARQNVFSPDMIEQTTTGFVDVAGQSYPVKVLAQTSSSERIGYFHQFDNNQYKSVGVSVRIPILNGFQVRYRTTNARLQQQLAESQAEGVRRNLRQAIDQAVNQFENTKDRYNALNQQVSVLGQSFKAAEARYNAGLLNAVEYNLAKSNIDRASVNLIQLRYETILREKIVDFYKLGEL</sequence>
<evidence type="ECO:0000256" key="7">
    <source>
        <dbReference type="ARBA" id="ARBA00023237"/>
    </source>
</evidence>
<feature type="signal peptide" evidence="9">
    <location>
        <begin position="1"/>
        <end position="19"/>
    </location>
</feature>
<keyword evidence="5" id="KW-0812">Transmembrane</keyword>